<comment type="caution">
    <text evidence="1">The sequence shown here is derived from an EMBL/GenBank/DDBJ whole genome shotgun (WGS) entry which is preliminary data.</text>
</comment>
<organism evidence="1 2">
    <name type="scientific">Xanthobacter tagetidis</name>
    <dbReference type="NCBI Taxonomy" id="60216"/>
    <lineage>
        <taxon>Bacteria</taxon>
        <taxon>Pseudomonadati</taxon>
        <taxon>Pseudomonadota</taxon>
        <taxon>Alphaproteobacteria</taxon>
        <taxon>Hyphomicrobiales</taxon>
        <taxon>Xanthobacteraceae</taxon>
        <taxon>Xanthobacter</taxon>
    </lineage>
</organism>
<dbReference type="Pfam" id="PF06073">
    <property type="entry name" value="DUF934"/>
    <property type="match status" value="1"/>
</dbReference>
<dbReference type="InterPro" id="IPR008318">
    <property type="entry name" value="UCP030820"/>
</dbReference>
<accession>A0A3L7AGT2</accession>
<reference evidence="1 2" key="1">
    <citation type="submission" date="2018-10" db="EMBL/GenBank/DDBJ databases">
        <title>Xanthobacter tagetidis genome sequencing and assembly.</title>
        <authorList>
            <person name="Maclea K.S."/>
            <person name="Goen A.E."/>
            <person name="Fatima S.A."/>
        </authorList>
    </citation>
    <scope>NUCLEOTIDE SEQUENCE [LARGE SCALE GENOMIC DNA]</scope>
    <source>
        <strain evidence="1 2">ATCC 700314</strain>
    </source>
</reference>
<keyword evidence="2" id="KW-1185">Reference proteome</keyword>
<dbReference type="EMBL" id="RCTF01000005">
    <property type="protein sequence ID" value="RLP79686.1"/>
    <property type="molecule type" value="Genomic_DNA"/>
</dbReference>
<proteinExistence type="predicted"/>
<dbReference type="PIRSF" id="PIRSF030820">
    <property type="entry name" value="UCP030820"/>
    <property type="match status" value="1"/>
</dbReference>
<dbReference type="AlphaFoldDB" id="A0A3L7AGT2"/>
<evidence type="ECO:0000313" key="2">
    <source>
        <dbReference type="Proteomes" id="UP000269692"/>
    </source>
</evidence>
<name>A0A3L7AGT2_9HYPH</name>
<dbReference type="Proteomes" id="UP000269692">
    <property type="component" value="Unassembled WGS sequence"/>
</dbReference>
<protein>
    <submittedName>
        <fullName evidence="1">DUF934 domain-containing protein</fullName>
    </submittedName>
</protein>
<evidence type="ECO:0000313" key="1">
    <source>
        <dbReference type="EMBL" id="RLP79686.1"/>
    </source>
</evidence>
<sequence>MPLVKSGAVTADPFVTVADDAPLPDGAVIVSAARLLSGDPALAAHRGPLGVAWPNSSDVSLIVPHLPRLALVALAFPKFRDGRAFSQARLLRERYGFRGEVRATGNVLQDQVLFMARSGFDAFALEKGADAAAFKAALARYSVFYQPTADGRPTVRDLRSAAPARTLEAAE</sequence>
<dbReference type="OrthoDB" id="9800421at2"/>
<dbReference type="RefSeq" id="WP_121622896.1">
    <property type="nucleotide sequence ID" value="NZ_JACIIW010000001.1"/>
</dbReference>
<gene>
    <name evidence="1" type="ORF">D9R14_08525</name>
</gene>